<dbReference type="GO" id="GO:0003676">
    <property type="term" value="F:nucleic acid binding"/>
    <property type="evidence" value="ECO:0007669"/>
    <property type="project" value="InterPro"/>
</dbReference>
<protein>
    <submittedName>
        <fullName evidence="3">16S rRNA (Guanine(966)-N(2))-methyltransferase RsmD</fullName>
        <ecNumber evidence="3">2.1.1.171</ecNumber>
    </submittedName>
</protein>
<dbReference type="CDD" id="cd02440">
    <property type="entry name" value="AdoMet_MTases"/>
    <property type="match status" value="1"/>
</dbReference>
<evidence type="ECO:0000313" key="4">
    <source>
        <dbReference type="Proteomes" id="UP000823634"/>
    </source>
</evidence>
<dbReference type="PIRSF" id="PIRSF004553">
    <property type="entry name" value="CHP00095"/>
    <property type="match status" value="1"/>
</dbReference>
<reference evidence="3" key="2">
    <citation type="journal article" date="2021" name="PeerJ">
        <title>Extensive microbial diversity within the chicken gut microbiome revealed by metagenomics and culture.</title>
        <authorList>
            <person name="Gilroy R."/>
            <person name="Ravi A."/>
            <person name="Getino M."/>
            <person name="Pursley I."/>
            <person name="Horton D.L."/>
            <person name="Alikhan N.F."/>
            <person name="Baker D."/>
            <person name="Gharbi K."/>
            <person name="Hall N."/>
            <person name="Watson M."/>
            <person name="Adriaenssens E.M."/>
            <person name="Foster-Nyarko E."/>
            <person name="Jarju S."/>
            <person name="Secka A."/>
            <person name="Antonio M."/>
            <person name="Oren A."/>
            <person name="Chaudhuri R.R."/>
            <person name="La Ragione R."/>
            <person name="Hildebrand F."/>
            <person name="Pallen M.J."/>
        </authorList>
    </citation>
    <scope>NUCLEOTIDE SEQUENCE</scope>
    <source>
        <strain evidence="3">17113</strain>
    </source>
</reference>
<dbReference type="Proteomes" id="UP000823634">
    <property type="component" value="Unassembled WGS sequence"/>
</dbReference>
<dbReference type="EMBL" id="JADINA010000033">
    <property type="protein sequence ID" value="MBO8426699.1"/>
    <property type="molecule type" value="Genomic_DNA"/>
</dbReference>
<name>A0A9D9DFM8_9FIRM</name>
<gene>
    <name evidence="3" type="primary">rsmD</name>
    <name evidence="3" type="ORF">IAC61_05235</name>
</gene>
<organism evidence="3 4">
    <name type="scientific">Candidatus Alloenteromonas pullistercoris</name>
    <dbReference type="NCBI Taxonomy" id="2840785"/>
    <lineage>
        <taxon>Bacteria</taxon>
        <taxon>Bacillati</taxon>
        <taxon>Bacillota</taxon>
        <taxon>Bacillota incertae sedis</taxon>
        <taxon>Candidatus Alloenteromonas</taxon>
    </lineage>
</organism>
<dbReference type="Pfam" id="PF03602">
    <property type="entry name" value="Cons_hypoth95"/>
    <property type="match status" value="1"/>
</dbReference>
<dbReference type="PANTHER" id="PTHR43542:SF1">
    <property type="entry name" value="METHYLTRANSFERASE"/>
    <property type="match status" value="1"/>
</dbReference>
<sequence>MLRIIGGKHRSRVIQTPDEGTVPTKNRVREALFSALSDLLPRASVLDLFAGSGALGIEALSRGAKEATFVDSSPIAARIIASNLRLLGEEGEVINLDYQQALQRLKGKSFDIVFLDPPYAQKEFYGKAISLLEEGGLLSPGAALVIEYEGECPLSFDIGYSARYYKYGYTRVCIARKVTK</sequence>
<dbReference type="AlphaFoldDB" id="A0A9D9DFM8"/>
<accession>A0A9D9DFM8</accession>
<dbReference type="GO" id="GO:0052913">
    <property type="term" value="F:16S rRNA (guanine(966)-N(2))-methyltransferase activity"/>
    <property type="evidence" value="ECO:0007669"/>
    <property type="project" value="UniProtKB-EC"/>
</dbReference>
<dbReference type="NCBIfam" id="TIGR00095">
    <property type="entry name" value="16S rRNA (guanine(966)-N(2))-methyltransferase RsmD"/>
    <property type="match status" value="1"/>
</dbReference>
<dbReference type="PANTHER" id="PTHR43542">
    <property type="entry name" value="METHYLTRANSFERASE"/>
    <property type="match status" value="1"/>
</dbReference>
<dbReference type="InterPro" id="IPR029063">
    <property type="entry name" value="SAM-dependent_MTases_sf"/>
</dbReference>
<dbReference type="InterPro" id="IPR004398">
    <property type="entry name" value="RNA_MeTrfase_RsmD"/>
</dbReference>
<evidence type="ECO:0000256" key="2">
    <source>
        <dbReference type="ARBA" id="ARBA00022679"/>
    </source>
</evidence>
<dbReference type="SUPFAM" id="SSF53335">
    <property type="entry name" value="S-adenosyl-L-methionine-dependent methyltransferases"/>
    <property type="match status" value="1"/>
</dbReference>
<dbReference type="EC" id="2.1.1.171" evidence="3"/>
<evidence type="ECO:0000313" key="3">
    <source>
        <dbReference type="EMBL" id="MBO8426699.1"/>
    </source>
</evidence>
<comment type="caution">
    <text evidence="3">The sequence shown here is derived from an EMBL/GenBank/DDBJ whole genome shotgun (WGS) entry which is preliminary data.</text>
</comment>
<reference evidence="3" key="1">
    <citation type="submission" date="2020-10" db="EMBL/GenBank/DDBJ databases">
        <authorList>
            <person name="Gilroy R."/>
        </authorList>
    </citation>
    <scope>NUCLEOTIDE SEQUENCE</scope>
    <source>
        <strain evidence="3">17113</strain>
    </source>
</reference>
<dbReference type="Gene3D" id="3.40.50.150">
    <property type="entry name" value="Vaccinia Virus protein VP39"/>
    <property type="match status" value="1"/>
</dbReference>
<evidence type="ECO:0000256" key="1">
    <source>
        <dbReference type="ARBA" id="ARBA00022603"/>
    </source>
</evidence>
<dbReference type="InterPro" id="IPR002052">
    <property type="entry name" value="DNA_methylase_N6_adenine_CS"/>
</dbReference>
<keyword evidence="2 3" id="KW-0808">Transferase</keyword>
<proteinExistence type="predicted"/>
<keyword evidence="1 3" id="KW-0489">Methyltransferase</keyword>
<dbReference type="PROSITE" id="PS00092">
    <property type="entry name" value="N6_MTASE"/>
    <property type="match status" value="1"/>
</dbReference>